<protein>
    <submittedName>
        <fullName evidence="9">ZNF133 protein</fullName>
    </submittedName>
</protein>
<dbReference type="InterPro" id="IPR036236">
    <property type="entry name" value="Znf_C2H2_sf"/>
</dbReference>
<dbReference type="InterPro" id="IPR013087">
    <property type="entry name" value="Znf_C2H2_type"/>
</dbReference>
<dbReference type="GO" id="GO:0005634">
    <property type="term" value="C:nucleus"/>
    <property type="evidence" value="ECO:0007669"/>
    <property type="project" value="UniProtKB-SubCell"/>
</dbReference>
<accession>A0A8J9VIW6</accession>
<evidence type="ECO:0000256" key="2">
    <source>
        <dbReference type="ARBA" id="ARBA00022723"/>
    </source>
</evidence>
<evidence type="ECO:0000256" key="4">
    <source>
        <dbReference type="ARBA" id="ARBA00022771"/>
    </source>
</evidence>
<dbReference type="SMART" id="SM00355">
    <property type="entry name" value="ZnF_C2H2"/>
    <property type="match status" value="6"/>
</dbReference>
<reference evidence="9" key="1">
    <citation type="submission" date="2022-01" db="EMBL/GenBank/DDBJ databases">
        <authorList>
            <person name="Braso-Vives M."/>
        </authorList>
    </citation>
    <scope>NUCLEOTIDE SEQUENCE</scope>
</reference>
<evidence type="ECO:0000256" key="5">
    <source>
        <dbReference type="ARBA" id="ARBA00022833"/>
    </source>
</evidence>
<dbReference type="OrthoDB" id="9970574at2759"/>
<feature type="compositionally biased region" description="Polar residues" evidence="7">
    <location>
        <begin position="53"/>
        <end position="66"/>
    </location>
</feature>
<organism evidence="9 10">
    <name type="scientific">Branchiostoma lanceolatum</name>
    <name type="common">Common lancelet</name>
    <name type="synonym">Amphioxus lanceolatum</name>
    <dbReference type="NCBI Taxonomy" id="7740"/>
    <lineage>
        <taxon>Eukaryota</taxon>
        <taxon>Metazoa</taxon>
        <taxon>Chordata</taxon>
        <taxon>Cephalochordata</taxon>
        <taxon>Leptocardii</taxon>
        <taxon>Amphioxiformes</taxon>
        <taxon>Branchiostomatidae</taxon>
        <taxon>Branchiostoma</taxon>
    </lineage>
</organism>
<evidence type="ECO:0000256" key="3">
    <source>
        <dbReference type="ARBA" id="ARBA00022737"/>
    </source>
</evidence>
<evidence type="ECO:0000259" key="8">
    <source>
        <dbReference type="PROSITE" id="PS00028"/>
    </source>
</evidence>
<evidence type="ECO:0000313" key="10">
    <source>
        <dbReference type="Proteomes" id="UP000838412"/>
    </source>
</evidence>
<proteinExistence type="predicted"/>
<feature type="domain" description="C2H2-type" evidence="8">
    <location>
        <begin position="494"/>
        <end position="514"/>
    </location>
</feature>
<dbReference type="GO" id="GO:0008270">
    <property type="term" value="F:zinc ion binding"/>
    <property type="evidence" value="ECO:0007669"/>
    <property type="project" value="UniProtKB-KW"/>
</dbReference>
<evidence type="ECO:0000256" key="7">
    <source>
        <dbReference type="SAM" id="MobiDB-lite"/>
    </source>
</evidence>
<evidence type="ECO:0000256" key="1">
    <source>
        <dbReference type="ARBA" id="ARBA00004123"/>
    </source>
</evidence>
<keyword evidence="5" id="KW-0862">Zinc</keyword>
<keyword evidence="6" id="KW-0539">Nucleus</keyword>
<dbReference type="Proteomes" id="UP000838412">
    <property type="component" value="Chromosome 1"/>
</dbReference>
<dbReference type="AlphaFoldDB" id="A0A8J9VIW6"/>
<feature type="domain" description="C2H2-type" evidence="8">
    <location>
        <begin position="254"/>
        <end position="275"/>
    </location>
</feature>
<dbReference type="PANTHER" id="PTHR24406">
    <property type="entry name" value="TRANSCRIPTIONAL REPRESSOR CTCFL-RELATED"/>
    <property type="match status" value="1"/>
</dbReference>
<keyword evidence="10" id="KW-1185">Reference proteome</keyword>
<dbReference type="InterPro" id="IPR050888">
    <property type="entry name" value="ZnF_C2H2-type_TF"/>
</dbReference>
<keyword evidence="2" id="KW-0479">Metal-binding</keyword>
<keyword evidence="3" id="KW-0677">Repeat</keyword>
<evidence type="ECO:0000256" key="6">
    <source>
        <dbReference type="ARBA" id="ARBA00023242"/>
    </source>
</evidence>
<feature type="domain" description="C2H2-type" evidence="8">
    <location>
        <begin position="318"/>
        <end position="338"/>
    </location>
</feature>
<dbReference type="EMBL" id="OV696686">
    <property type="protein sequence ID" value="CAH1225413.1"/>
    <property type="molecule type" value="Genomic_DNA"/>
</dbReference>
<name>A0A8J9VIW6_BRALA</name>
<dbReference type="PROSITE" id="PS00028">
    <property type="entry name" value="ZINC_FINGER_C2H2_1"/>
    <property type="match status" value="3"/>
</dbReference>
<sequence length="522" mass="60853">MDRCSSSTNDLTVSVTTAVDSPVDLSFSKRAHNASISTVYKISELETTTAVLRQSSKQPKNLYQSKQSHKRSGKHPKKRDKSISFGTKSVCVDQTFLDFIGKVETEEIFKFSKEANIMIQSAPMERDKLFKQEQQKRRHNLKMSRPFKKPVESFSLEHEHSAGQVTGRIFYCKLCSLESTRARAHTFLTLEEGVKHLQNHWRPPKQQRGPLIRRNKVPPELYYKKQAVNVEEDITLLAKLYLGFKVQDQKPYRCGLCGEGFSTTSNRYHHVEGEHVEASAPLLCCGAAFQNRDKYIQHMFFKHCELRRQADKESLFICELCFVAFYNRTDLEWHFYRHNQHVANPTGEGGDGHFSPRSQFFRCTLCSDQCILSRRKPPVLYTLSESFSHLGWHWLYQIPPEIRQNPILMFEDDADVIHKLYMEAVGIREWRCGLCPLQLNKEHVLNYHSEGRRAFRCEGVTCKNTLQFAKLEDFVGHIFMQHTQVLKLEEVFLCLICNRKFENRNKMKWHCYIHNVARQGTS</sequence>
<feature type="compositionally biased region" description="Basic residues" evidence="7">
    <location>
        <begin position="67"/>
        <end position="80"/>
    </location>
</feature>
<dbReference type="Gene3D" id="3.30.160.60">
    <property type="entry name" value="Classic Zinc Finger"/>
    <property type="match status" value="1"/>
</dbReference>
<keyword evidence="4" id="KW-0863">Zinc-finger</keyword>
<feature type="region of interest" description="Disordered" evidence="7">
    <location>
        <begin position="53"/>
        <end position="81"/>
    </location>
</feature>
<evidence type="ECO:0000313" key="9">
    <source>
        <dbReference type="EMBL" id="CAH1225413.1"/>
    </source>
</evidence>
<dbReference type="SUPFAM" id="SSF57667">
    <property type="entry name" value="beta-beta-alpha zinc fingers"/>
    <property type="match status" value="1"/>
</dbReference>
<gene>
    <name evidence="9" type="primary">ZNF133</name>
    <name evidence="9" type="ORF">BLAG_LOCUS150</name>
</gene>
<comment type="subcellular location">
    <subcellularLocation>
        <location evidence="1">Nucleus</location>
    </subcellularLocation>
</comment>